<dbReference type="AlphaFoldDB" id="A0ABD4TGC1"/>
<sequence length="114" mass="12916">MSLKNIMQEYQIKRGYTKQLAESMIQGLRDQFGTEPGASPEGHYTIAYGALLRLEVWSGAEGKTLIVDTEANKDVDDETIIDTNRRFRNYLQQVTGYTAKERAKKAQQALKGKE</sequence>
<protein>
    <recommendedName>
        <fullName evidence="1">DUF5611 domain-containing protein</fullName>
    </recommendedName>
</protein>
<reference evidence="2 3" key="1">
    <citation type="submission" date="2018-05" db="EMBL/GenBank/DDBJ databases">
        <title>Isolation and characterization of genus Methanoculleus species and their viruses from deep sea marine sediment offshore southwestern Taiwan.</title>
        <authorList>
            <person name="Wei W.-H."/>
            <person name="Chen W.-C."/>
            <person name="Lai M.-C."/>
            <person name="Chen S.-C."/>
        </authorList>
    </citation>
    <scope>NUCLEOTIDE SEQUENCE [LARGE SCALE GENOMIC DNA]</scope>
    <source>
        <strain evidence="2 3">CWC-02</strain>
    </source>
</reference>
<dbReference type="Pfam" id="PF18446">
    <property type="entry name" value="DUF5611"/>
    <property type="match status" value="1"/>
</dbReference>
<accession>A0ABD4TGC1</accession>
<dbReference type="PIRSF" id="PIRSF022080">
    <property type="entry name" value="UCP022080"/>
    <property type="match status" value="1"/>
</dbReference>
<proteinExistence type="predicted"/>
<organism evidence="2 3">
    <name type="scientific">Methanoculleus oceani</name>
    <dbReference type="NCBI Taxonomy" id="2184756"/>
    <lineage>
        <taxon>Archaea</taxon>
        <taxon>Methanobacteriati</taxon>
        <taxon>Methanobacteriota</taxon>
        <taxon>Stenosarchaea group</taxon>
        <taxon>Methanomicrobia</taxon>
        <taxon>Methanomicrobiales</taxon>
        <taxon>Methanomicrobiaceae</taxon>
        <taxon>Methanoculleus</taxon>
    </lineage>
</organism>
<name>A0ABD4TGC1_9EURY</name>
<dbReference type="InterPro" id="IPR040713">
    <property type="entry name" value="DUF5611"/>
</dbReference>
<dbReference type="EMBL" id="QFDM01000002">
    <property type="protein sequence ID" value="MCM2466509.1"/>
    <property type="molecule type" value="Genomic_DNA"/>
</dbReference>
<comment type="caution">
    <text evidence="2">The sequence shown here is derived from an EMBL/GenBank/DDBJ whole genome shotgun (WGS) entry which is preliminary data.</text>
</comment>
<feature type="domain" description="DUF5611" evidence="1">
    <location>
        <begin position="7"/>
        <end position="108"/>
    </location>
</feature>
<dbReference type="Proteomes" id="UP001523230">
    <property type="component" value="Unassembled WGS sequence"/>
</dbReference>
<keyword evidence="3" id="KW-1185">Reference proteome</keyword>
<evidence type="ECO:0000259" key="1">
    <source>
        <dbReference type="Pfam" id="PF18446"/>
    </source>
</evidence>
<dbReference type="Gene3D" id="3.30.310.190">
    <property type="match status" value="1"/>
</dbReference>
<gene>
    <name evidence="2" type="ORF">DIC75_09360</name>
</gene>
<evidence type="ECO:0000313" key="2">
    <source>
        <dbReference type="EMBL" id="MCM2466509.1"/>
    </source>
</evidence>
<evidence type="ECO:0000313" key="3">
    <source>
        <dbReference type="Proteomes" id="UP001523230"/>
    </source>
</evidence>
<dbReference type="InterPro" id="IPR016800">
    <property type="entry name" value="UCP022080"/>
</dbReference>